<comment type="caution">
    <text evidence="1">The sequence shown here is derived from an EMBL/GenBank/DDBJ whole genome shotgun (WGS) entry which is preliminary data.</text>
</comment>
<organism evidence="1 2">
    <name type="scientific">Persea americana</name>
    <name type="common">Avocado</name>
    <dbReference type="NCBI Taxonomy" id="3435"/>
    <lineage>
        <taxon>Eukaryota</taxon>
        <taxon>Viridiplantae</taxon>
        <taxon>Streptophyta</taxon>
        <taxon>Embryophyta</taxon>
        <taxon>Tracheophyta</taxon>
        <taxon>Spermatophyta</taxon>
        <taxon>Magnoliopsida</taxon>
        <taxon>Magnoliidae</taxon>
        <taxon>Laurales</taxon>
        <taxon>Lauraceae</taxon>
        <taxon>Persea</taxon>
    </lineage>
</organism>
<dbReference type="EMBL" id="CM056809">
    <property type="protein sequence ID" value="KAJ8651133.1"/>
    <property type="molecule type" value="Genomic_DNA"/>
</dbReference>
<keyword evidence="2" id="KW-1185">Reference proteome</keyword>
<dbReference type="Proteomes" id="UP001234297">
    <property type="component" value="Chromosome 1"/>
</dbReference>
<sequence length="154" mass="15654">MARFLSLSSYLLVLMMLLLADLHLFASSPAHPPVAPPSPTRASTPVPTPHAPPSMPTPAGPPRAPTPHTPPSMPTPSAGPPRAPTSEPNHDGKSGDSTSGGGSSGGLKSGQKAGIAIGVILGAGIIGFAGFVYKKRKANIRRARFGSAARRAQL</sequence>
<evidence type="ECO:0000313" key="1">
    <source>
        <dbReference type="EMBL" id="KAJ8651133.1"/>
    </source>
</evidence>
<accession>A0ACC2N0A1</accession>
<evidence type="ECO:0000313" key="2">
    <source>
        <dbReference type="Proteomes" id="UP001234297"/>
    </source>
</evidence>
<proteinExistence type="predicted"/>
<reference evidence="1 2" key="1">
    <citation type="journal article" date="2022" name="Hortic Res">
        <title>A haplotype resolved chromosomal level avocado genome allows analysis of novel avocado genes.</title>
        <authorList>
            <person name="Nath O."/>
            <person name="Fletcher S.J."/>
            <person name="Hayward A."/>
            <person name="Shaw L.M."/>
            <person name="Masouleh A.K."/>
            <person name="Furtado A."/>
            <person name="Henry R.J."/>
            <person name="Mitter N."/>
        </authorList>
    </citation>
    <scope>NUCLEOTIDE SEQUENCE [LARGE SCALE GENOMIC DNA]</scope>
    <source>
        <strain evidence="2">cv. Hass</strain>
    </source>
</reference>
<name>A0ACC2N0A1_PERAE</name>
<protein>
    <submittedName>
        <fullName evidence="1">Uncharacterized protein</fullName>
    </submittedName>
</protein>
<gene>
    <name evidence="1" type="ORF">MRB53_004156</name>
</gene>